<sequence>MLQITYSGAEMTNVNDSKELIDITKLYFGKADAGDPSILDLFSDDVQLFFPKFGTRTGKEQVVAFVQGLMSKLNSLKHDIDTYNYIASGRIVVVEGTESGVAKNGENWPVDGRSEGRFCNVFEFTGTLISRLHIYVDPDFLGEDDDRFYWG</sequence>
<accession>A0ABX8ETN2</accession>
<dbReference type="Gene3D" id="3.10.450.50">
    <property type="match status" value="1"/>
</dbReference>
<reference evidence="2 3" key="1">
    <citation type="submission" date="2021-05" db="EMBL/GenBank/DDBJ databases">
        <title>Complete genome of the cytokinin-producing biocontrol strain Pseudomonas fluorescens G20-18.</title>
        <authorList>
            <person name="Nielsen T.K."/>
            <person name="Mekureyaw M.F."/>
            <person name="Hansen L.H."/>
            <person name="Nicolaisen M.H."/>
            <person name="Roitsch T.G."/>
            <person name="Hennessy R.C."/>
        </authorList>
    </citation>
    <scope>NUCLEOTIDE SEQUENCE [LARGE SCALE GENOMIC DNA]</scope>
    <source>
        <strain evidence="2 3">G20-18</strain>
    </source>
</reference>
<dbReference type="RefSeq" id="WP_214377766.1">
    <property type="nucleotide sequence ID" value="NZ_CP075566.1"/>
</dbReference>
<proteinExistence type="predicted"/>
<gene>
    <name evidence="2" type="ORF">KJF94_18665</name>
</gene>
<evidence type="ECO:0000313" key="2">
    <source>
        <dbReference type="EMBL" id="QVW21903.1"/>
    </source>
</evidence>
<dbReference type="Pfam" id="PF12680">
    <property type="entry name" value="SnoaL_2"/>
    <property type="match status" value="1"/>
</dbReference>
<dbReference type="InterPro" id="IPR037401">
    <property type="entry name" value="SnoaL-like"/>
</dbReference>
<feature type="domain" description="SnoaL-like" evidence="1">
    <location>
        <begin position="37"/>
        <end position="131"/>
    </location>
</feature>
<organism evidence="2 3">
    <name type="scientific">Pseudomonas hormoni</name>
    <dbReference type="NCBI Taxonomy" id="3093767"/>
    <lineage>
        <taxon>Bacteria</taxon>
        <taxon>Pseudomonadati</taxon>
        <taxon>Pseudomonadota</taxon>
        <taxon>Gammaproteobacteria</taxon>
        <taxon>Pseudomonadales</taxon>
        <taxon>Pseudomonadaceae</taxon>
        <taxon>Pseudomonas</taxon>
    </lineage>
</organism>
<dbReference type="SUPFAM" id="SSF54427">
    <property type="entry name" value="NTF2-like"/>
    <property type="match status" value="1"/>
</dbReference>
<dbReference type="Proteomes" id="UP000681155">
    <property type="component" value="Chromosome"/>
</dbReference>
<protein>
    <submittedName>
        <fullName evidence="2">Nuclear transport factor 2 family protein</fullName>
    </submittedName>
</protein>
<dbReference type="EMBL" id="CP075566">
    <property type="protein sequence ID" value="QVW21903.1"/>
    <property type="molecule type" value="Genomic_DNA"/>
</dbReference>
<evidence type="ECO:0000259" key="1">
    <source>
        <dbReference type="Pfam" id="PF12680"/>
    </source>
</evidence>
<evidence type="ECO:0000313" key="3">
    <source>
        <dbReference type="Proteomes" id="UP000681155"/>
    </source>
</evidence>
<name>A0ABX8ETN2_9PSED</name>
<keyword evidence="3" id="KW-1185">Reference proteome</keyword>
<dbReference type="InterPro" id="IPR032710">
    <property type="entry name" value="NTF2-like_dom_sf"/>
</dbReference>